<organism evidence="2 3">
    <name type="scientific">Adineta ricciae</name>
    <name type="common">Rotifer</name>
    <dbReference type="NCBI Taxonomy" id="249248"/>
    <lineage>
        <taxon>Eukaryota</taxon>
        <taxon>Metazoa</taxon>
        <taxon>Spiralia</taxon>
        <taxon>Gnathifera</taxon>
        <taxon>Rotifera</taxon>
        <taxon>Eurotatoria</taxon>
        <taxon>Bdelloidea</taxon>
        <taxon>Adinetida</taxon>
        <taxon>Adinetidae</taxon>
        <taxon>Adineta</taxon>
    </lineage>
</organism>
<evidence type="ECO:0000313" key="2">
    <source>
        <dbReference type="EMBL" id="CAF0836956.1"/>
    </source>
</evidence>
<evidence type="ECO:0000256" key="1">
    <source>
        <dbReference type="SAM" id="Coils"/>
    </source>
</evidence>
<dbReference type="AlphaFoldDB" id="A0A813VG00"/>
<reference evidence="2" key="1">
    <citation type="submission" date="2021-02" db="EMBL/GenBank/DDBJ databases">
        <authorList>
            <person name="Nowell W R."/>
        </authorList>
    </citation>
    <scope>NUCLEOTIDE SEQUENCE</scope>
</reference>
<proteinExistence type="predicted"/>
<protein>
    <submittedName>
        <fullName evidence="2">Uncharacterized protein</fullName>
    </submittedName>
</protein>
<dbReference type="Proteomes" id="UP000663852">
    <property type="component" value="Unassembled WGS sequence"/>
</dbReference>
<keyword evidence="1" id="KW-0175">Coiled coil</keyword>
<dbReference type="OrthoDB" id="9974754at2759"/>
<gene>
    <name evidence="2" type="ORF">EDS130_LOCUS6639</name>
</gene>
<sequence length="87" mass="10763">MDKQEFFQSYMDHWGITDVLLDCYVDLLTMDMMKRINDDKTRMEFFKELLSSHHIKCQEQQNFEDEIRQLEEEIRELITAERKQKKK</sequence>
<name>A0A813VG00_ADIRI</name>
<dbReference type="EMBL" id="CAJNOJ010000019">
    <property type="protein sequence ID" value="CAF0836956.1"/>
    <property type="molecule type" value="Genomic_DNA"/>
</dbReference>
<evidence type="ECO:0000313" key="3">
    <source>
        <dbReference type="Proteomes" id="UP000663852"/>
    </source>
</evidence>
<accession>A0A813VG00</accession>
<feature type="coiled-coil region" evidence="1">
    <location>
        <begin position="53"/>
        <end position="87"/>
    </location>
</feature>
<comment type="caution">
    <text evidence="2">The sequence shown here is derived from an EMBL/GenBank/DDBJ whole genome shotgun (WGS) entry which is preliminary data.</text>
</comment>